<name>A0A9W6CXC2_9MICO</name>
<dbReference type="RefSeq" id="WP_281885942.1">
    <property type="nucleotide sequence ID" value="NZ_BSDP01000001.1"/>
</dbReference>
<gene>
    <name evidence="1" type="ORF">ARHIZOSPH14_27460</name>
</gene>
<reference evidence="1" key="1">
    <citation type="submission" date="2022-12" db="EMBL/GenBank/DDBJ databases">
        <title>Reference genome sequencing for broad-spectrum identification of bacterial and archaeal isolates by mass spectrometry.</title>
        <authorList>
            <person name="Sekiguchi Y."/>
            <person name="Tourlousse D.M."/>
        </authorList>
    </citation>
    <scope>NUCLEOTIDE SEQUENCE</scope>
    <source>
        <strain evidence="1">14</strain>
    </source>
</reference>
<comment type="caution">
    <text evidence="1">The sequence shown here is derived from an EMBL/GenBank/DDBJ whole genome shotgun (WGS) entry which is preliminary data.</text>
</comment>
<dbReference type="EMBL" id="BSDP01000001">
    <property type="protein sequence ID" value="GLI28504.1"/>
    <property type="molecule type" value="Genomic_DNA"/>
</dbReference>
<proteinExistence type="predicted"/>
<dbReference type="Proteomes" id="UP001144396">
    <property type="component" value="Unassembled WGS sequence"/>
</dbReference>
<dbReference type="AlphaFoldDB" id="A0A9W6CXC2"/>
<protein>
    <submittedName>
        <fullName evidence="1">Uncharacterized protein</fullName>
    </submittedName>
</protein>
<accession>A0A9W6CXC2</accession>
<evidence type="ECO:0000313" key="1">
    <source>
        <dbReference type="EMBL" id="GLI28504.1"/>
    </source>
</evidence>
<evidence type="ECO:0000313" key="2">
    <source>
        <dbReference type="Proteomes" id="UP001144396"/>
    </source>
</evidence>
<keyword evidence="2" id="KW-1185">Reference proteome</keyword>
<organism evidence="1 2">
    <name type="scientific">Agromyces rhizosphaerae</name>
    <dbReference type="NCBI Taxonomy" id="88374"/>
    <lineage>
        <taxon>Bacteria</taxon>
        <taxon>Bacillati</taxon>
        <taxon>Actinomycetota</taxon>
        <taxon>Actinomycetes</taxon>
        <taxon>Micrococcales</taxon>
        <taxon>Microbacteriaceae</taxon>
        <taxon>Agromyces</taxon>
    </lineage>
</organism>
<sequence length="69" mass="7388">MATVTRTLTASAHVAVAVRLKDPEREAVARRNLAEAQIADAIDRALAVAPPLTPTQVRTLTGLMKGVRR</sequence>